<evidence type="ECO:0000313" key="5">
    <source>
        <dbReference type="Proteomes" id="UP000663935"/>
    </source>
</evidence>
<dbReference type="InterPro" id="IPR012373">
    <property type="entry name" value="Ferrdict_sens_TM"/>
</dbReference>
<keyword evidence="1" id="KW-0472">Membrane</keyword>
<dbReference type="RefSeq" id="WP_207972033.1">
    <property type="nucleotide sequence ID" value="NZ_CP071795.1"/>
</dbReference>
<accession>A0ABX7SUG6</accession>
<feature type="domain" description="Protein FecR C-terminal" evidence="3">
    <location>
        <begin position="302"/>
        <end position="370"/>
    </location>
</feature>
<evidence type="ECO:0000313" key="4">
    <source>
        <dbReference type="EMBL" id="QTD37877.1"/>
    </source>
</evidence>
<dbReference type="Pfam" id="PF16344">
    <property type="entry name" value="FecR_C"/>
    <property type="match status" value="1"/>
</dbReference>
<dbReference type="Pfam" id="PF04773">
    <property type="entry name" value="FecR"/>
    <property type="match status" value="1"/>
</dbReference>
<dbReference type="InterPro" id="IPR006860">
    <property type="entry name" value="FecR"/>
</dbReference>
<reference evidence="4 5" key="1">
    <citation type="submission" date="2021-03" db="EMBL/GenBank/DDBJ databases">
        <title>Complete genome of Polaribacter_sp.G4M1.</title>
        <authorList>
            <person name="Jeong S.W."/>
            <person name="Bae J.W."/>
        </authorList>
    </citation>
    <scope>NUCLEOTIDE SEQUENCE [LARGE SCALE GENOMIC DNA]</scope>
    <source>
        <strain evidence="4 5">G4M1</strain>
    </source>
</reference>
<feature type="domain" description="FecR protein" evidence="2">
    <location>
        <begin position="161"/>
        <end position="258"/>
    </location>
</feature>
<organism evidence="4 5">
    <name type="scientific">Polaribacter batillariae</name>
    <dbReference type="NCBI Taxonomy" id="2808900"/>
    <lineage>
        <taxon>Bacteria</taxon>
        <taxon>Pseudomonadati</taxon>
        <taxon>Bacteroidota</taxon>
        <taxon>Flavobacteriia</taxon>
        <taxon>Flavobacteriales</taxon>
        <taxon>Flavobacteriaceae</taxon>
    </lineage>
</organism>
<sequence>MKSIINKYLQNKATSLEKKKLQDWVLESYENKKIFKENITLYLLENTNNFKKINSDKAFKEFLEQINKTSPKKKKFVKLSEFYKYAAIIVVCASIFYFTNTLFNNQNIEKPTTKKISQSEKKAKEIVLTLEDGSQKLLQQEQEQISYFNRKPKEEVLVYNEIKVPKGQVFKLILSDSTVVWLNADSKLKYPKYFISSSKTRNVTLDGEAFFEVKSNKKKPFLVHANEIKVEVLGTKFNISSYKNDDIINTTLVEGSVNVKDINNNDSILLKPSFQASFQKKSTAFTSKKVNTLDYTSWINKKIIFNNVSFEKLVFKIERTYDVEIVNNHKKLKKVRFTGEFDVENIETIFKALSVSYNFKYTINKNKITIN</sequence>
<evidence type="ECO:0000259" key="2">
    <source>
        <dbReference type="Pfam" id="PF04773"/>
    </source>
</evidence>
<dbReference type="Gene3D" id="3.55.50.30">
    <property type="match status" value="1"/>
</dbReference>
<dbReference type="Proteomes" id="UP000663935">
    <property type="component" value="Chromosome"/>
</dbReference>
<dbReference type="PANTHER" id="PTHR30273">
    <property type="entry name" value="PERIPLASMIC SIGNAL SENSOR AND SIGMA FACTOR ACTIVATOR FECR-RELATED"/>
    <property type="match status" value="1"/>
</dbReference>
<proteinExistence type="predicted"/>
<dbReference type="PANTHER" id="PTHR30273:SF2">
    <property type="entry name" value="PROTEIN FECR"/>
    <property type="match status" value="1"/>
</dbReference>
<protein>
    <submittedName>
        <fullName evidence="4">FecR family protein</fullName>
    </submittedName>
</protein>
<dbReference type="EMBL" id="CP071795">
    <property type="protein sequence ID" value="QTD37877.1"/>
    <property type="molecule type" value="Genomic_DNA"/>
</dbReference>
<keyword evidence="1" id="KW-1133">Transmembrane helix</keyword>
<keyword evidence="1" id="KW-0812">Transmembrane</keyword>
<dbReference type="Gene3D" id="2.60.120.1440">
    <property type="match status" value="1"/>
</dbReference>
<dbReference type="InterPro" id="IPR032508">
    <property type="entry name" value="FecR_C"/>
</dbReference>
<evidence type="ECO:0000259" key="3">
    <source>
        <dbReference type="Pfam" id="PF16344"/>
    </source>
</evidence>
<dbReference type="PIRSF" id="PIRSF018266">
    <property type="entry name" value="FecR"/>
    <property type="match status" value="1"/>
</dbReference>
<evidence type="ECO:0000256" key="1">
    <source>
        <dbReference type="SAM" id="Phobius"/>
    </source>
</evidence>
<feature type="transmembrane region" description="Helical" evidence="1">
    <location>
        <begin position="82"/>
        <end position="103"/>
    </location>
</feature>
<name>A0ABX7SUG6_9FLAO</name>
<keyword evidence="5" id="KW-1185">Reference proteome</keyword>
<gene>
    <name evidence="4" type="ORF">JL193_00785</name>
</gene>